<evidence type="ECO:0000256" key="1">
    <source>
        <dbReference type="SAM" id="MobiDB-lite"/>
    </source>
</evidence>
<dbReference type="Proteomes" id="UP000784294">
    <property type="component" value="Unassembled WGS sequence"/>
</dbReference>
<dbReference type="AlphaFoldDB" id="A0A448XRI2"/>
<keyword evidence="3" id="KW-1185">Reference proteome</keyword>
<feature type="compositionally biased region" description="Gly residues" evidence="1">
    <location>
        <begin position="128"/>
        <end position="139"/>
    </location>
</feature>
<accession>A0A448XRI2</accession>
<comment type="caution">
    <text evidence="2">The sequence shown here is derived from an EMBL/GenBank/DDBJ whole genome shotgun (WGS) entry which is preliminary data.</text>
</comment>
<name>A0A448XRI2_9PLAT</name>
<feature type="region of interest" description="Disordered" evidence="1">
    <location>
        <begin position="106"/>
        <end position="139"/>
    </location>
</feature>
<evidence type="ECO:0000313" key="2">
    <source>
        <dbReference type="EMBL" id="VEL43157.1"/>
    </source>
</evidence>
<sequence>MSTVRKLAMPPPTHLLYLLYVLHRLLLPDSSSPPPLRLPAIEGSGSRPRADSHRQSALPADGLAHFARLLGGTLLPAGLLGTYEVHNEEDMGKMGRNDILLSPTCDSLEPTNPPTHPPTHTYKHTGMWSGGALGEGNSV</sequence>
<reference evidence="2" key="1">
    <citation type="submission" date="2018-11" db="EMBL/GenBank/DDBJ databases">
        <authorList>
            <consortium name="Pathogen Informatics"/>
        </authorList>
    </citation>
    <scope>NUCLEOTIDE SEQUENCE</scope>
</reference>
<evidence type="ECO:0000313" key="3">
    <source>
        <dbReference type="Proteomes" id="UP000784294"/>
    </source>
</evidence>
<dbReference type="EMBL" id="CAAALY010279207">
    <property type="protein sequence ID" value="VEL43157.1"/>
    <property type="molecule type" value="Genomic_DNA"/>
</dbReference>
<proteinExistence type="predicted"/>
<organism evidence="2 3">
    <name type="scientific">Protopolystoma xenopodis</name>
    <dbReference type="NCBI Taxonomy" id="117903"/>
    <lineage>
        <taxon>Eukaryota</taxon>
        <taxon>Metazoa</taxon>
        <taxon>Spiralia</taxon>
        <taxon>Lophotrochozoa</taxon>
        <taxon>Platyhelminthes</taxon>
        <taxon>Monogenea</taxon>
        <taxon>Polyopisthocotylea</taxon>
        <taxon>Polystomatidea</taxon>
        <taxon>Polystomatidae</taxon>
        <taxon>Protopolystoma</taxon>
    </lineage>
</organism>
<protein>
    <submittedName>
        <fullName evidence="2">Uncharacterized protein</fullName>
    </submittedName>
</protein>
<feature type="region of interest" description="Disordered" evidence="1">
    <location>
        <begin position="37"/>
        <end position="57"/>
    </location>
</feature>
<gene>
    <name evidence="2" type="ORF">PXEA_LOCUS36597</name>
</gene>